<dbReference type="PANTHER" id="PTHR34308:SF1">
    <property type="entry name" value="COBALAMIN BIOSYNTHESIS PROTEIN CBIB"/>
    <property type="match status" value="1"/>
</dbReference>
<evidence type="ECO:0000313" key="10">
    <source>
        <dbReference type="EMBL" id="VAX13714.1"/>
    </source>
</evidence>
<dbReference type="UniPathway" id="UPA00148"/>
<accession>A0A3B1BPH2</accession>
<dbReference type="InterPro" id="IPR004485">
    <property type="entry name" value="Cobalamin_biosynth_CobD/CbiB"/>
</dbReference>
<keyword evidence="10" id="KW-0436">Ligase</keyword>
<name>A0A3B1BPH2_9ZZZZ</name>
<dbReference type="Pfam" id="PF03186">
    <property type="entry name" value="CobD_Cbib"/>
    <property type="match status" value="1"/>
</dbReference>
<feature type="transmembrane region" description="Helical" evidence="9">
    <location>
        <begin position="56"/>
        <end position="74"/>
    </location>
</feature>
<feature type="transmembrane region" description="Helical" evidence="9">
    <location>
        <begin position="292"/>
        <end position="308"/>
    </location>
</feature>
<dbReference type="HAMAP" id="MF_00024">
    <property type="entry name" value="CobD_CbiB"/>
    <property type="match status" value="1"/>
</dbReference>
<keyword evidence="7 9" id="KW-1133">Transmembrane helix</keyword>
<dbReference type="NCBIfam" id="TIGR00380">
    <property type="entry name" value="cobal_cbiB"/>
    <property type="match status" value="1"/>
</dbReference>
<comment type="pathway">
    <text evidence="2">Cofactor biosynthesis; adenosylcobalamin biosynthesis.</text>
</comment>
<keyword evidence="5" id="KW-0169">Cobalamin biosynthesis</keyword>
<evidence type="ECO:0000256" key="9">
    <source>
        <dbReference type="SAM" id="Phobius"/>
    </source>
</evidence>
<dbReference type="GO" id="GO:0043757">
    <property type="term" value="F:adenosylcobinamide-phosphate synthase activity"/>
    <property type="evidence" value="ECO:0007669"/>
    <property type="project" value="UniProtKB-EC"/>
</dbReference>
<feature type="transmembrane region" description="Helical" evidence="9">
    <location>
        <begin position="153"/>
        <end position="174"/>
    </location>
</feature>
<organism evidence="10">
    <name type="scientific">hydrothermal vent metagenome</name>
    <dbReference type="NCBI Taxonomy" id="652676"/>
    <lineage>
        <taxon>unclassified sequences</taxon>
        <taxon>metagenomes</taxon>
        <taxon>ecological metagenomes</taxon>
    </lineage>
</organism>
<dbReference type="GO" id="GO:0009236">
    <property type="term" value="P:cobalamin biosynthetic process"/>
    <property type="evidence" value="ECO:0007669"/>
    <property type="project" value="UniProtKB-UniPathway"/>
</dbReference>
<dbReference type="GO" id="GO:0005886">
    <property type="term" value="C:plasma membrane"/>
    <property type="evidence" value="ECO:0007669"/>
    <property type="project" value="UniProtKB-SubCell"/>
</dbReference>
<gene>
    <name evidence="10" type="ORF">MNBD_GAMMA24-2199</name>
</gene>
<protein>
    <submittedName>
        <fullName evidence="10">Adenosylcobinamide-phosphate synthase</fullName>
        <ecNumber evidence="10">6.3.1.10</ecNumber>
    </submittedName>
</protein>
<dbReference type="EMBL" id="UOFZ01000131">
    <property type="protein sequence ID" value="VAX13714.1"/>
    <property type="molecule type" value="Genomic_DNA"/>
</dbReference>
<keyword evidence="8 9" id="KW-0472">Membrane</keyword>
<keyword evidence="6 9" id="KW-0812">Transmembrane</keyword>
<evidence type="ECO:0000256" key="5">
    <source>
        <dbReference type="ARBA" id="ARBA00022573"/>
    </source>
</evidence>
<reference evidence="10" key="1">
    <citation type="submission" date="2018-06" db="EMBL/GenBank/DDBJ databases">
        <authorList>
            <person name="Zhirakovskaya E."/>
        </authorList>
    </citation>
    <scope>NUCLEOTIDE SEQUENCE</scope>
</reference>
<feature type="transmembrane region" description="Helical" evidence="9">
    <location>
        <begin position="81"/>
        <end position="99"/>
    </location>
</feature>
<evidence type="ECO:0000256" key="6">
    <source>
        <dbReference type="ARBA" id="ARBA00022692"/>
    </source>
</evidence>
<keyword evidence="4" id="KW-1003">Cell membrane</keyword>
<proteinExistence type="inferred from homology"/>
<evidence type="ECO:0000256" key="2">
    <source>
        <dbReference type="ARBA" id="ARBA00004953"/>
    </source>
</evidence>
<evidence type="ECO:0000256" key="8">
    <source>
        <dbReference type="ARBA" id="ARBA00023136"/>
    </source>
</evidence>
<comment type="subcellular location">
    <subcellularLocation>
        <location evidence="1">Cell membrane</location>
        <topology evidence="1">Multi-pass membrane protein</topology>
    </subcellularLocation>
</comment>
<dbReference type="EC" id="6.3.1.10" evidence="10"/>
<evidence type="ECO:0000256" key="1">
    <source>
        <dbReference type="ARBA" id="ARBA00004651"/>
    </source>
</evidence>
<comment type="similarity">
    <text evidence="3">Belongs to the CobD/CbiB family.</text>
</comment>
<evidence type="ECO:0000256" key="4">
    <source>
        <dbReference type="ARBA" id="ARBA00022475"/>
    </source>
</evidence>
<dbReference type="PANTHER" id="PTHR34308">
    <property type="entry name" value="COBALAMIN BIOSYNTHESIS PROTEIN CBIB"/>
    <property type="match status" value="1"/>
</dbReference>
<dbReference type="GO" id="GO:0048472">
    <property type="term" value="F:threonine-phosphate decarboxylase activity"/>
    <property type="evidence" value="ECO:0007669"/>
    <property type="project" value="InterPro"/>
</dbReference>
<evidence type="ECO:0000256" key="3">
    <source>
        <dbReference type="ARBA" id="ARBA00006263"/>
    </source>
</evidence>
<evidence type="ECO:0000256" key="7">
    <source>
        <dbReference type="ARBA" id="ARBA00022989"/>
    </source>
</evidence>
<dbReference type="AlphaFoldDB" id="A0A3B1BPH2"/>
<sequence>MTTLLITLLAALLLDRLLGEPRRAHPLIAFGRLVQWLEARLSDAGNASILGQRLRGSLAVVLLLIPLTVLVWVLGQWHEIALLLNVLILYLAVGGRSLVEHAGRVRDALQEKNMQLARTRTSYLVSRDTGHMNAQEMARATIESILENGCDALFAPLFWFLLAGAPGVLFYRLANTLDAMWGYKTPRYRDFGWAAARLDDVLNFIPARLTALSYAVAGRFVSAIQCWFSQAGACASPNAGPVMAAGAGALALQLGGPAVYHGQVEARPQLGLGSLPAAEDIDQAVNLLRRSLGLWLGLLALVWGGLQFA</sequence>